<evidence type="ECO:0000313" key="4">
    <source>
        <dbReference type="Proteomes" id="UP000647416"/>
    </source>
</evidence>
<dbReference type="PANTHER" id="PTHR47618">
    <property type="entry name" value="BIFUNCTIONAL OLIGORIBONUCLEASE AND PAP PHOSPHATASE NRNA"/>
    <property type="match status" value="1"/>
</dbReference>
<dbReference type="InterPro" id="IPR001667">
    <property type="entry name" value="DDH_dom"/>
</dbReference>
<dbReference type="GO" id="GO:0003676">
    <property type="term" value="F:nucleic acid binding"/>
    <property type="evidence" value="ECO:0007669"/>
    <property type="project" value="InterPro"/>
</dbReference>
<dbReference type="SUPFAM" id="SSF64182">
    <property type="entry name" value="DHH phosphoesterases"/>
    <property type="match status" value="1"/>
</dbReference>
<dbReference type="InterPro" id="IPR038763">
    <property type="entry name" value="DHH_sf"/>
</dbReference>
<name>A0A926FC30_9FIRM</name>
<dbReference type="PANTHER" id="PTHR47618:SF1">
    <property type="entry name" value="BIFUNCTIONAL OLIGORIBONUCLEASE AND PAP PHOSPHATASE NRNA"/>
    <property type="match status" value="1"/>
</dbReference>
<dbReference type="InterPro" id="IPR003156">
    <property type="entry name" value="DHHA1_dom"/>
</dbReference>
<dbReference type="InterPro" id="IPR051319">
    <property type="entry name" value="Oligoribo/pAp-PDE_c-di-AMP_PDE"/>
</dbReference>
<dbReference type="Gene3D" id="3.90.1640.10">
    <property type="entry name" value="inorganic pyrophosphatase (n-terminal core)"/>
    <property type="match status" value="1"/>
</dbReference>
<dbReference type="RefSeq" id="WP_262431236.1">
    <property type="nucleotide sequence ID" value="NZ_JACRTE010000001.1"/>
</dbReference>
<dbReference type="Proteomes" id="UP000647416">
    <property type="component" value="Unassembled WGS sequence"/>
</dbReference>
<protein>
    <submittedName>
        <fullName evidence="3">Bifunctional oligoribonuclease/PAP phosphatase NrnA</fullName>
    </submittedName>
</protein>
<feature type="domain" description="DHHA1" evidence="2">
    <location>
        <begin position="229"/>
        <end position="314"/>
    </location>
</feature>
<dbReference type="Pfam" id="PF02272">
    <property type="entry name" value="DHHA1"/>
    <property type="match status" value="1"/>
</dbReference>
<reference evidence="3" key="1">
    <citation type="submission" date="2020-08" db="EMBL/GenBank/DDBJ databases">
        <title>Genome public.</title>
        <authorList>
            <person name="Liu C."/>
            <person name="Sun Q."/>
        </authorList>
    </citation>
    <scope>NUCLEOTIDE SEQUENCE</scope>
    <source>
        <strain evidence="3">NSJ-50</strain>
    </source>
</reference>
<keyword evidence="4" id="KW-1185">Reference proteome</keyword>
<gene>
    <name evidence="3" type="ORF">H8706_01625</name>
</gene>
<dbReference type="AlphaFoldDB" id="A0A926FC30"/>
<dbReference type="EMBL" id="JACRTE010000001">
    <property type="protein sequence ID" value="MBC8595570.1"/>
    <property type="molecule type" value="Genomic_DNA"/>
</dbReference>
<evidence type="ECO:0000313" key="3">
    <source>
        <dbReference type="EMBL" id="MBC8595570.1"/>
    </source>
</evidence>
<dbReference type="Pfam" id="PF01368">
    <property type="entry name" value="DHH"/>
    <property type="match status" value="1"/>
</dbReference>
<dbReference type="Gene3D" id="3.10.310.30">
    <property type="match status" value="1"/>
</dbReference>
<accession>A0A926FC30</accession>
<organism evidence="3 4">
    <name type="scientific">Qingrenia yutianensis</name>
    <dbReference type="NCBI Taxonomy" id="2763676"/>
    <lineage>
        <taxon>Bacteria</taxon>
        <taxon>Bacillati</taxon>
        <taxon>Bacillota</taxon>
        <taxon>Clostridia</taxon>
        <taxon>Eubacteriales</taxon>
        <taxon>Oscillospiraceae</taxon>
        <taxon>Qingrenia</taxon>
    </lineage>
</organism>
<evidence type="ECO:0000259" key="1">
    <source>
        <dbReference type="Pfam" id="PF01368"/>
    </source>
</evidence>
<sequence length="315" mass="35069">MNLIDFSEKIKDFNDFIIIPHINPDGDAVGSALALCDVLRKIGKTAYVADISENMPKNLGFIDVCGYTAPENYAPKTAFAEDCADKERMFDKTLFEACGNSFCIDHHVTNKGFADFNYIDADASATGEIVFSLAKSLDAEIGKNCAKYLYCAIASDTGSFKYSNTSEKTFEIAGSLRKIYGEFSNLSHAMFDEFTVEQLRMKQHVLESLKFYHNGKISVMCVDYEYLENNGFTFDDADFLTSIPRSVKGVEVGIFAKIKRDEIKFSLRSNEFVNVSEIAAKFGGGGHKRAAGVSFKIPYDEAVEKLLKAIENEIR</sequence>
<comment type="caution">
    <text evidence="3">The sequence shown here is derived from an EMBL/GenBank/DDBJ whole genome shotgun (WGS) entry which is preliminary data.</text>
</comment>
<evidence type="ECO:0000259" key="2">
    <source>
        <dbReference type="Pfam" id="PF02272"/>
    </source>
</evidence>
<proteinExistence type="predicted"/>
<feature type="domain" description="DDH" evidence="1">
    <location>
        <begin position="16"/>
        <end position="153"/>
    </location>
</feature>